<evidence type="ECO:0000313" key="2">
    <source>
        <dbReference type="EMBL" id="SPD72557.1"/>
    </source>
</evidence>
<feature type="domain" description="B30.2/SPRY" evidence="1">
    <location>
        <begin position="1"/>
        <end position="179"/>
    </location>
</feature>
<dbReference type="InterPro" id="IPR013320">
    <property type="entry name" value="ConA-like_dom_sf"/>
</dbReference>
<accession>A0A445MSV5</accession>
<reference evidence="2" key="1">
    <citation type="submission" date="2018-01" db="EMBL/GenBank/DDBJ databases">
        <authorList>
            <person name="Regsiter A."/>
            <person name="William W."/>
        </authorList>
    </citation>
    <scope>NUCLEOTIDE SEQUENCE</scope>
    <source>
        <strain evidence="2">TRIP AH-1</strain>
    </source>
</reference>
<dbReference type="InterPro" id="IPR003877">
    <property type="entry name" value="SPRY_dom"/>
</dbReference>
<dbReference type="SUPFAM" id="SSF49899">
    <property type="entry name" value="Concanavalin A-like lectins/glucanases"/>
    <property type="match status" value="1"/>
</dbReference>
<dbReference type="Gene3D" id="2.60.120.920">
    <property type="match status" value="1"/>
</dbReference>
<dbReference type="Pfam" id="PF00622">
    <property type="entry name" value="SPRY"/>
    <property type="match status" value="1"/>
</dbReference>
<proteinExistence type="predicted"/>
<protein>
    <recommendedName>
        <fullName evidence="1">B30.2/SPRY domain-containing protein</fullName>
    </recommendedName>
</protein>
<dbReference type="InterPro" id="IPR043136">
    <property type="entry name" value="B30.2/SPRY_sf"/>
</dbReference>
<evidence type="ECO:0000259" key="1">
    <source>
        <dbReference type="PROSITE" id="PS50188"/>
    </source>
</evidence>
<name>A0A445MSV5_9BACT</name>
<sequence length="403" mass="44740">MYEWDVNKTHSYYTLSNSNRTVTANTAGTSQSAISDWSKAAGKWYWEIVINNRSSYAQSIGFCDQSGDTDFNKNVRSGWNESWALLSQPSSLRVYHDAGYSTLSSLTWDNGDIIMIALDIDAGKAWFGENGTWYGSGDPANGSNPTYNDNTIIGNVISACVSLRYVNDQMMACFRADQLTYSLPSGFSAPDTAWSTELVDTSLDLAAYYQHFDDLKSFLRAHDGVELYDFQSKLEAAGWNIEDFASFLSAYYENMDDDIGLNIITWGTHYDDQKIPLAAWLQRFENISAELEARYEGFSNGRAFLEAAAFMFKNFKTWMTAYGQSLASLPSPLWAGKAVFKNLDLYLSATDGLILCNLALFLSTTNGIVQKDLGVALQVIGSVPVFRSITAQRISSVVSEVAQ</sequence>
<dbReference type="PROSITE" id="PS50188">
    <property type="entry name" value="B302_SPRY"/>
    <property type="match status" value="1"/>
</dbReference>
<dbReference type="InterPro" id="IPR001870">
    <property type="entry name" value="B30.2/SPRY"/>
</dbReference>
<gene>
    <name evidence="2" type="ORF">PITCH_A140037</name>
</gene>
<organism evidence="2">
    <name type="scientific">uncultured Desulfobacterium sp</name>
    <dbReference type="NCBI Taxonomy" id="201089"/>
    <lineage>
        <taxon>Bacteria</taxon>
        <taxon>Pseudomonadati</taxon>
        <taxon>Thermodesulfobacteriota</taxon>
        <taxon>Desulfobacteria</taxon>
        <taxon>Desulfobacterales</taxon>
        <taxon>Desulfobacteriaceae</taxon>
        <taxon>Desulfobacterium</taxon>
        <taxon>environmental samples</taxon>
    </lineage>
</organism>
<dbReference type="EMBL" id="OJIN01000046">
    <property type="protein sequence ID" value="SPD72557.1"/>
    <property type="molecule type" value="Genomic_DNA"/>
</dbReference>
<dbReference type="AlphaFoldDB" id="A0A445MSV5"/>